<name>A0A4R6TBU6_9FLAO</name>
<accession>A0A4R6TBU6</accession>
<dbReference type="RefSeq" id="WP_133536039.1">
    <property type="nucleotide sequence ID" value="NZ_SNYH01000004.1"/>
</dbReference>
<reference evidence="1 2" key="1">
    <citation type="submission" date="2019-03" db="EMBL/GenBank/DDBJ databases">
        <title>Genomic Encyclopedia of Type Strains, Phase III (KMG-III): the genomes of soil and plant-associated and newly described type strains.</title>
        <authorList>
            <person name="Whitman W."/>
        </authorList>
    </citation>
    <scope>NUCLEOTIDE SEQUENCE [LARGE SCALE GENOMIC DNA]</scope>
    <source>
        <strain evidence="1 2">CECT 8283</strain>
    </source>
</reference>
<dbReference type="Proteomes" id="UP000295390">
    <property type="component" value="Unassembled WGS sequence"/>
</dbReference>
<proteinExistence type="predicted"/>
<evidence type="ECO:0000313" key="2">
    <source>
        <dbReference type="Proteomes" id="UP000295390"/>
    </source>
</evidence>
<sequence length="219" mass="24393">MNDENLNHEEHFESMYPDDIADLLVPEIKEFHAFVKENENVISLCSSPIKLLGDINYPYTCYRVSGQSNACKLTSPSDLPSEIKGIYKVDYGLTNVYAEESTLLKGVQACVYSHFGKSGTVTVSGMSSMRFNRTRPSTPTSQHNKGRAFDVKLQGRMMSNGSNYDQMACAYLCLYCVESGATKVFFSDQAVVDAVNKATGKNVCRQISGHKNHIHMDCR</sequence>
<keyword evidence="2" id="KW-1185">Reference proteome</keyword>
<comment type="caution">
    <text evidence="1">The sequence shown here is derived from an EMBL/GenBank/DDBJ whole genome shotgun (WGS) entry which is preliminary data.</text>
</comment>
<organism evidence="1 2">
    <name type="scientific">Tenacibaculum caenipelagi</name>
    <dbReference type="NCBI Taxonomy" id="1325435"/>
    <lineage>
        <taxon>Bacteria</taxon>
        <taxon>Pseudomonadati</taxon>
        <taxon>Bacteroidota</taxon>
        <taxon>Flavobacteriia</taxon>
        <taxon>Flavobacteriales</taxon>
        <taxon>Flavobacteriaceae</taxon>
        <taxon>Tenacibaculum</taxon>
    </lineage>
</organism>
<dbReference type="EMBL" id="SNYH01000004">
    <property type="protein sequence ID" value="TDQ25443.1"/>
    <property type="molecule type" value="Genomic_DNA"/>
</dbReference>
<dbReference type="AlphaFoldDB" id="A0A4R6TBU6"/>
<protein>
    <submittedName>
        <fullName evidence="1">Uncharacterized protein</fullName>
    </submittedName>
</protein>
<evidence type="ECO:0000313" key="1">
    <source>
        <dbReference type="EMBL" id="TDQ25443.1"/>
    </source>
</evidence>
<gene>
    <name evidence="1" type="ORF">DFQ07_1864</name>
</gene>